<feature type="domain" description="C3H1-type" evidence="4">
    <location>
        <begin position="155"/>
        <end position="184"/>
    </location>
</feature>
<evidence type="ECO:0000259" key="4">
    <source>
        <dbReference type="PROSITE" id="PS50103"/>
    </source>
</evidence>
<organism evidence="5 6">
    <name type="scientific">Marasmiellus scandens</name>
    <dbReference type="NCBI Taxonomy" id="2682957"/>
    <lineage>
        <taxon>Eukaryota</taxon>
        <taxon>Fungi</taxon>
        <taxon>Dikarya</taxon>
        <taxon>Basidiomycota</taxon>
        <taxon>Agaricomycotina</taxon>
        <taxon>Agaricomycetes</taxon>
        <taxon>Agaricomycetidae</taxon>
        <taxon>Agaricales</taxon>
        <taxon>Marasmiineae</taxon>
        <taxon>Omphalotaceae</taxon>
        <taxon>Marasmiellus</taxon>
    </lineage>
</organism>
<dbReference type="SUPFAM" id="SSF48452">
    <property type="entry name" value="TPR-like"/>
    <property type="match status" value="1"/>
</dbReference>
<feature type="zinc finger region" description="C3H1-type" evidence="3">
    <location>
        <begin position="192"/>
        <end position="219"/>
    </location>
</feature>
<evidence type="ECO:0000256" key="3">
    <source>
        <dbReference type="PROSITE-ProRule" id="PRU00723"/>
    </source>
</evidence>
<keyword evidence="2" id="KW-0802">TPR repeat</keyword>
<dbReference type="Gene3D" id="3.30.1370.210">
    <property type="match status" value="1"/>
</dbReference>
<dbReference type="PROSITE" id="PS50103">
    <property type="entry name" value="ZF_C3H1"/>
    <property type="match status" value="2"/>
</dbReference>
<gene>
    <name evidence="5" type="ORF">VKT23_002507</name>
</gene>
<dbReference type="Proteomes" id="UP001498398">
    <property type="component" value="Unassembled WGS sequence"/>
</dbReference>
<name>A0ABR1K693_9AGAR</name>
<feature type="zinc finger region" description="C3H1-type" evidence="3">
    <location>
        <begin position="155"/>
        <end position="184"/>
    </location>
</feature>
<sequence length="275" mass="31659">MLQQHISSFTCEPLFFQPGITSVNLTCVKRYDQAQETCEEALKYDPKNVKARFRRGMAHRDMFMFREALTDLKACAKLVPDDPQMEEEMQITKRMSDERRQAGHKDEYIGCICGPQYINDEDMEEDHWMFEPGLDEIPERIPAGDDSDSSDFEHKGNGNPCRSYNRDGCQNGGPKKCRFRHAPPKEGTTRDELGRNVCNRWLLSGCTKGNSCPYAHSKEYLPEEGWWTAGEQFEAMKDVMSTLNMIQGMSPAALSAYERRLDMGSFYDDDDDDFY</sequence>
<dbReference type="InterPro" id="IPR039663">
    <property type="entry name" value="AIP/AIPL1/TTC9"/>
</dbReference>
<dbReference type="PANTHER" id="PTHR11242:SF0">
    <property type="entry name" value="TPR_REGION DOMAIN-CONTAINING PROTEIN"/>
    <property type="match status" value="1"/>
</dbReference>
<keyword evidence="1" id="KW-0677">Repeat</keyword>
<dbReference type="PANTHER" id="PTHR11242">
    <property type="entry name" value="ARYL HYDROCARBON RECEPTOR INTERACTING PROTEIN RELATED"/>
    <property type="match status" value="1"/>
</dbReference>
<dbReference type="SMART" id="SM00356">
    <property type="entry name" value="ZnF_C3H1"/>
    <property type="match status" value="2"/>
</dbReference>
<keyword evidence="6" id="KW-1185">Reference proteome</keyword>
<dbReference type="EMBL" id="JBANRG010000002">
    <property type="protein sequence ID" value="KAK7471092.1"/>
    <property type="molecule type" value="Genomic_DNA"/>
</dbReference>
<evidence type="ECO:0000313" key="6">
    <source>
        <dbReference type="Proteomes" id="UP001498398"/>
    </source>
</evidence>
<dbReference type="InterPro" id="IPR000571">
    <property type="entry name" value="Znf_CCCH"/>
</dbReference>
<feature type="domain" description="C3H1-type" evidence="4">
    <location>
        <begin position="192"/>
        <end position="219"/>
    </location>
</feature>
<keyword evidence="3" id="KW-0863">Zinc-finger</keyword>
<reference evidence="5 6" key="1">
    <citation type="submission" date="2024-01" db="EMBL/GenBank/DDBJ databases">
        <title>A draft genome for the cacao thread blight pathogen Marasmiellus scandens.</title>
        <authorList>
            <person name="Baruah I.K."/>
            <person name="Leung J."/>
            <person name="Bukari Y."/>
            <person name="Amoako-Attah I."/>
            <person name="Meinhardt L.W."/>
            <person name="Bailey B.A."/>
            <person name="Cohen S.P."/>
        </authorList>
    </citation>
    <scope>NUCLEOTIDE SEQUENCE [LARGE SCALE GENOMIC DNA]</scope>
    <source>
        <strain evidence="5 6">GH-19</strain>
    </source>
</reference>
<comment type="caution">
    <text evidence="5">The sequence shown here is derived from an EMBL/GenBank/DDBJ whole genome shotgun (WGS) entry which is preliminary data.</text>
</comment>
<dbReference type="Gene3D" id="1.25.40.10">
    <property type="entry name" value="Tetratricopeptide repeat domain"/>
    <property type="match status" value="1"/>
</dbReference>
<evidence type="ECO:0000256" key="1">
    <source>
        <dbReference type="ARBA" id="ARBA00022737"/>
    </source>
</evidence>
<dbReference type="InterPro" id="IPR011990">
    <property type="entry name" value="TPR-like_helical_dom_sf"/>
</dbReference>
<accession>A0ABR1K693</accession>
<protein>
    <recommendedName>
        <fullName evidence="4">C3H1-type domain-containing protein</fullName>
    </recommendedName>
</protein>
<keyword evidence="3" id="KW-0479">Metal-binding</keyword>
<proteinExistence type="predicted"/>
<evidence type="ECO:0000313" key="5">
    <source>
        <dbReference type="EMBL" id="KAK7471092.1"/>
    </source>
</evidence>
<keyword evidence="3" id="KW-0862">Zinc</keyword>
<evidence type="ECO:0000256" key="2">
    <source>
        <dbReference type="ARBA" id="ARBA00022803"/>
    </source>
</evidence>